<accession>A0A642KYU7</accession>
<sequence length="125" mass="14247">MEDKDKRYAYFVMSHTVDTDRGRQFIWPIEPDPAMGKDFCEKIKQEHDDIRKWMRDNPDKVTLAEHGFYLNKIQKCCWLHKCASHRCFSLNECYGDGNHPGCYAGPGPEGPAGRVSGPGLKGLAE</sequence>
<comment type="caution">
    <text evidence="2">The sequence shown here is derived from an EMBL/GenBank/DDBJ whole genome shotgun (WGS) entry which is preliminary data.</text>
</comment>
<name>A0A642KYU7_BACFG</name>
<evidence type="ECO:0000313" key="3">
    <source>
        <dbReference type="Proteomes" id="UP000429838"/>
    </source>
</evidence>
<organism evidence="2 3">
    <name type="scientific">Bacteroides fragilis</name>
    <dbReference type="NCBI Taxonomy" id="817"/>
    <lineage>
        <taxon>Bacteria</taxon>
        <taxon>Pseudomonadati</taxon>
        <taxon>Bacteroidota</taxon>
        <taxon>Bacteroidia</taxon>
        <taxon>Bacteroidales</taxon>
        <taxon>Bacteroidaceae</taxon>
        <taxon>Bacteroides</taxon>
    </lineage>
</organism>
<evidence type="ECO:0000256" key="1">
    <source>
        <dbReference type="SAM" id="MobiDB-lite"/>
    </source>
</evidence>
<dbReference type="EMBL" id="VWAQ01000055">
    <property type="protein sequence ID" value="KAA5202460.1"/>
    <property type="molecule type" value="Genomic_DNA"/>
</dbReference>
<reference evidence="2 3" key="1">
    <citation type="journal article" date="2019" name="Nat. Med.">
        <title>A library of human gut bacterial isolates paired with longitudinal multiomics data enables mechanistic microbiome research.</title>
        <authorList>
            <person name="Poyet M."/>
            <person name="Groussin M."/>
            <person name="Gibbons S.M."/>
            <person name="Avila-Pacheco J."/>
            <person name="Jiang X."/>
            <person name="Kearney S.M."/>
            <person name="Perrotta A.R."/>
            <person name="Berdy B."/>
            <person name="Zhao S."/>
            <person name="Lieberman T.D."/>
            <person name="Swanson P.K."/>
            <person name="Smith M."/>
            <person name="Roesemann S."/>
            <person name="Alexander J.E."/>
            <person name="Rich S.A."/>
            <person name="Livny J."/>
            <person name="Vlamakis H."/>
            <person name="Clish C."/>
            <person name="Bullock K."/>
            <person name="Deik A."/>
            <person name="Scott J."/>
            <person name="Pierce K.A."/>
            <person name="Xavier R.J."/>
            <person name="Alm E.J."/>
        </authorList>
    </citation>
    <scope>NUCLEOTIDE SEQUENCE [LARGE SCALE GENOMIC DNA]</scope>
    <source>
        <strain evidence="2 3">BIOML-A1</strain>
    </source>
</reference>
<gene>
    <name evidence="2" type="ORF">F2Z25_23810</name>
</gene>
<evidence type="ECO:0000313" key="2">
    <source>
        <dbReference type="EMBL" id="KAA5202460.1"/>
    </source>
</evidence>
<proteinExistence type="predicted"/>
<protein>
    <submittedName>
        <fullName evidence="2">Uncharacterized protein</fullName>
    </submittedName>
</protein>
<dbReference type="AlphaFoldDB" id="A0A642KYU7"/>
<feature type="region of interest" description="Disordered" evidence="1">
    <location>
        <begin position="105"/>
        <end position="125"/>
    </location>
</feature>
<dbReference type="Proteomes" id="UP000429838">
    <property type="component" value="Unassembled WGS sequence"/>
</dbReference>